<reference evidence="2" key="1">
    <citation type="submission" date="2018-06" db="EMBL/GenBank/DDBJ databases">
        <authorList>
            <person name="Cea G.-C."/>
            <person name="William W."/>
        </authorList>
    </citation>
    <scope>NUCLEOTIDE SEQUENCE [LARGE SCALE GENOMIC DNA]</scope>
    <source>
        <strain evidence="2">DB21MT-2</strain>
    </source>
</reference>
<evidence type="ECO:0000313" key="2">
    <source>
        <dbReference type="Proteomes" id="UP000250123"/>
    </source>
</evidence>
<evidence type="ECO:0000313" key="1">
    <source>
        <dbReference type="EMBL" id="SQH74092.1"/>
    </source>
</evidence>
<accession>A0A330LVK2</accession>
<gene>
    <name evidence="1" type="ORF">SHEWBE_0091</name>
</gene>
<dbReference type="KEGG" id="sbk:SHEWBE_0091"/>
<dbReference type="EMBL" id="LS483452">
    <property type="protein sequence ID" value="SQH74092.1"/>
    <property type="molecule type" value="Genomic_DNA"/>
</dbReference>
<dbReference type="Proteomes" id="UP000250123">
    <property type="component" value="Chromosome SHEWBE"/>
</dbReference>
<protein>
    <submittedName>
        <fullName evidence="1">Uncharacterized protein</fullName>
    </submittedName>
</protein>
<organism evidence="1 2">
    <name type="scientific">Shewanella benthica</name>
    <dbReference type="NCBI Taxonomy" id="43661"/>
    <lineage>
        <taxon>Bacteria</taxon>
        <taxon>Pseudomonadati</taxon>
        <taxon>Pseudomonadota</taxon>
        <taxon>Gammaproteobacteria</taxon>
        <taxon>Alteromonadales</taxon>
        <taxon>Shewanellaceae</taxon>
        <taxon>Shewanella</taxon>
    </lineage>
</organism>
<proteinExistence type="predicted"/>
<dbReference type="SUPFAM" id="SSF53474">
    <property type="entry name" value="alpha/beta-Hydrolases"/>
    <property type="match status" value="1"/>
</dbReference>
<dbReference type="InterPro" id="IPR029058">
    <property type="entry name" value="AB_hydrolase_fold"/>
</dbReference>
<dbReference type="AlphaFoldDB" id="A0A330LVK2"/>
<sequence length="158" mass="17890">MAKVSKRTPFTLPLFSRERLASVMPIAFASSFELTLRTYPLNDTFAGNWQKINDHFTEDVEITITDRNEKTGLWQIHVASDIDMGSDYRFNAKTGLVSLLLQQEASINPELLSKRQSITYQARDGVNIQAYLTLPKGQSKNLPTIILPHTAPWWPLVA</sequence>
<dbReference type="Gene3D" id="3.40.50.1820">
    <property type="entry name" value="alpha/beta hydrolase"/>
    <property type="match status" value="1"/>
</dbReference>
<name>A0A330LVK2_9GAMM</name>